<keyword evidence="6" id="KW-0539">Nucleus</keyword>
<feature type="compositionally biased region" description="Basic and acidic residues" evidence="8">
    <location>
        <begin position="1934"/>
        <end position="1943"/>
    </location>
</feature>
<feature type="region of interest" description="Disordered" evidence="8">
    <location>
        <begin position="378"/>
        <end position="422"/>
    </location>
</feature>
<keyword evidence="5" id="KW-0862">Zinc</keyword>
<evidence type="ECO:0000256" key="6">
    <source>
        <dbReference type="ARBA" id="ARBA00023242"/>
    </source>
</evidence>
<feature type="region of interest" description="Disordered" evidence="8">
    <location>
        <begin position="1502"/>
        <end position="1523"/>
    </location>
</feature>
<keyword evidence="3" id="KW-0677">Repeat</keyword>
<evidence type="ECO:0000259" key="9">
    <source>
        <dbReference type="PROSITE" id="PS50157"/>
    </source>
</evidence>
<organism evidence="10 11">
    <name type="scientific">Potamilus streckersoni</name>
    <dbReference type="NCBI Taxonomy" id="2493646"/>
    <lineage>
        <taxon>Eukaryota</taxon>
        <taxon>Metazoa</taxon>
        <taxon>Spiralia</taxon>
        <taxon>Lophotrochozoa</taxon>
        <taxon>Mollusca</taxon>
        <taxon>Bivalvia</taxon>
        <taxon>Autobranchia</taxon>
        <taxon>Heteroconchia</taxon>
        <taxon>Palaeoheterodonta</taxon>
        <taxon>Unionida</taxon>
        <taxon>Unionoidea</taxon>
        <taxon>Unionidae</taxon>
        <taxon>Ambleminae</taxon>
        <taxon>Lampsilini</taxon>
        <taxon>Potamilus</taxon>
    </lineage>
</organism>
<feature type="region of interest" description="Disordered" evidence="8">
    <location>
        <begin position="756"/>
        <end position="822"/>
    </location>
</feature>
<feature type="region of interest" description="Disordered" evidence="8">
    <location>
        <begin position="993"/>
        <end position="1047"/>
    </location>
</feature>
<feature type="region of interest" description="Disordered" evidence="8">
    <location>
        <begin position="194"/>
        <end position="228"/>
    </location>
</feature>
<evidence type="ECO:0000256" key="3">
    <source>
        <dbReference type="ARBA" id="ARBA00022737"/>
    </source>
</evidence>
<dbReference type="InterPro" id="IPR050888">
    <property type="entry name" value="ZnF_C2H2-type_TF"/>
</dbReference>
<evidence type="ECO:0000313" key="11">
    <source>
        <dbReference type="Proteomes" id="UP001195483"/>
    </source>
</evidence>
<feature type="region of interest" description="Disordered" evidence="8">
    <location>
        <begin position="2414"/>
        <end position="2433"/>
    </location>
</feature>
<dbReference type="PROSITE" id="PS50157">
    <property type="entry name" value="ZINC_FINGER_C2H2_2"/>
    <property type="match status" value="1"/>
</dbReference>
<evidence type="ECO:0000256" key="5">
    <source>
        <dbReference type="ARBA" id="ARBA00022833"/>
    </source>
</evidence>
<feature type="compositionally biased region" description="Basic and acidic residues" evidence="8">
    <location>
        <begin position="2730"/>
        <end position="2740"/>
    </location>
</feature>
<accession>A0AAE0SA50</accession>
<feature type="region of interest" description="Disordered" evidence="8">
    <location>
        <begin position="2723"/>
        <end position="2743"/>
    </location>
</feature>
<keyword evidence="2" id="KW-0479">Metal-binding</keyword>
<evidence type="ECO:0000256" key="2">
    <source>
        <dbReference type="ARBA" id="ARBA00022723"/>
    </source>
</evidence>
<feature type="compositionally biased region" description="Polar residues" evidence="8">
    <location>
        <begin position="209"/>
        <end position="228"/>
    </location>
</feature>
<feature type="domain" description="C2H2-type" evidence="9">
    <location>
        <begin position="315"/>
        <end position="343"/>
    </location>
</feature>
<dbReference type="GO" id="GO:0008270">
    <property type="term" value="F:zinc ion binding"/>
    <property type="evidence" value="ECO:0007669"/>
    <property type="project" value="UniProtKB-KW"/>
</dbReference>
<reference evidence="10" key="3">
    <citation type="submission" date="2023-05" db="EMBL/GenBank/DDBJ databases">
        <authorList>
            <person name="Smith C.H."/>
        </authorList>
    </citation>
    <scope>NUCLEOTIDE SEQUENCE</scope>
    <source>
        <strain evidence="10">CHS0354</strain>
        <tissue evidence="10">Mantle</tissue>
    </source>
</reference>
<feature type="region of interest" description="Disordered" evidence="8">
    <location>
        <begin position="2052"/>
        <end position="2089"/>
    </location>
</feature>
<dbReference type="PANTHER" id="PTHR24406">
    <property type="entry name" value="TRANSCRIPTIONAL REPRESSOR CTCFL-RELATED"/>
    <property type="match status" value="1"/>
</dbReference>
<feature type="compositionally biased region" description="Basic and acidic residues" evidence="8">
    <location>
        <begin position="1033"/>
        <end position="1047"/>
    </location>
</feature>
<feature type="region of interest" description="Disordered" evidence="8">
    <location>
        <begin position="713"/>
        <end position="742"/>
    </location>
</feature>
<feature type="compositionally biased region" description="Basic and acidic residues" evidence="8">
    <location>
        <begin position="996"/>
        <end position="1006"/>
    </location>
</feature>
<feature type="region of interest" description="Disordered" evidence="8">
    <location>
        <begin position="840"/>
        <end position="878"/>
    </location>
</feature>
<dbReference type="SMART" id="SM00355">
    <property type="entry name" value="ZnF_C2H2"/>
    <property type="match status" value="26"/>
</dbReference>
<evidence type="ECO:0000256" key="4">
    <source>
        <dbReference type="ARBA" id="ARBA00022771"/>
    </source>
</evidence>
<evidence type="ECO:0000256" key="1">
    <source>
        <dbReference type="ARBA" id="ARBA00004123"/>
    </source>
</evidence>
<sequence length="2784" mass="315789">MESTDCYTTQEVNDPCEEEQDNTSEEVDDDLCPEWPDGGMVCPVTGCGTKFYGKLTTYWGHWKRKHHEQLRQLYCPKCPHKSLNKKYFATHLTRKHRIKMPNLDQVIASVHTELIPNKEFIPPGSQRCPKRKSVNSESKMGTKRLRIKLPSQDSQCKQDEDNFSMTTAETDVKVSICNVAKDVSSVSEIERLPITPSSEMGQKEKSDKNISYTNETSRNDNISHSQQSKTVTVCLPTEAQNISVSDAESERGISDSRFIMEMEKEKSEAAQIPDNGCHEGGMRCHVPACGSKHFDTLNSYKAHWKRVHSDTFKEFKCPLCSFKQSEKLQLHRHLRLKHKVDKTALQTMLSIVTVEVLPNQQYIDPGTVQCPIGKVHDLSGSEGETKRPRLSAAQQASGREKQCTEQTDFSNPAVGDKSGSAHGIWSNNKEHAGDFSFQDKRIFQVGLKVVTEAEISNEGFLSNDIVKQVVAQLEREEIEVKVPVTKIMENAVEIKRKVAGVDIVTVESEKAINTQVLECVTKVLKTAVESKRKVDVDKVTVKSEKAVECVTKVLESPVEIKRKVADVDKQIIESEKAIDTEVLQCVAKVTGIETESFVEIKSKGTIDSEKTVDIQLSESLTNVTESAVEIKRNVADADKGTIVMETAIDTQVSECVTKVTESAVQIMRKIANDDKKGSVERGKAVDTQVCVDISDIKMKRDVDSKMSEKASEAEMKIESKTDSASNCHDIPSDRKETEKSMTEIHESSFIRIKKSEDEENNLPVETETANDKERHGIYISYDTLGGKGDDKSEYDNNEDQIDYNEDKIDYNEDQIDYNEDKIDYNEDKIDYNEDKIDYNEDKIDYNEDKIDSNKDQSDYNKDQSKYNEDQSDYNEDNIDYHESDQDLTASDNSDLDEAKETEDLETVVRPIFLDGQMLCPGSGCLDQIYDSLKAFYKHWQAEHQLSVQRFECPSCSFKDVRKMEIRRHLKIDHSVRHRGVLEELMSLIKLESTTKTAEDSKPETSYKRKSNSQLKAKIKKQKMSFESDVDEKEDGKDTKDAGPKEENTVRVEIQISGESIKKLSPKKKVAWFFGMSCPVKNCNPRNFVSPREFHNHWENVHHPYLKKFECPICQYKNTQREMVGNHMILSHKAVKSNDVRELSEIKMVDVANPMYKDPGRFYFGDVSSMPTWNPDVKTMATTSPVQVTTLDTIKALVDSVKKSPSGNEKLGLKSLSSKSPAGEKELIKVVFISNMSCPVDKCGTRAFTSLSAFEDHWTKRHLPVREHFKCRICNFGNIAKTSTCMHIRNLHGMNHPEILQNIIKELDTNSQFLDPGPFYFEKCFTELAKAADKASDAKIASGIQKKEEKNTVRVEVEISSKSNEKLSPKKEKVVWFFGMSCPVKNCGPRNFVSPREFHNHWENVHHPYLKKFECPICQYKNTQREMVGNHMILSHKAVKSNDVRELSEIKMVDVTNPMYKDPGRFYFGDVSSMPTRNPDVKTMATTSPVQVTTLETSEALVDSVKKSPSGNEKLGLKTLSSKSPAGEKEPIKVVFISNMSCPVDKCGTRAFTSLSAFEDHWTKRHLPVREHFKCRICNFGNIAKTSTCMHIRNLHGMNHPEILQNIIKELDTNSQFLDPGPFYFEKCFTELAKAADKASDAKIASGIQKKEEKTGTDGIHELKEAKDTGTQANEESKKISKDPIPVKWVSGMSCPVINCGASYFMTFLSFRSHWENIHNLNVLKFKCPLCTFTNITKANIFAHLSVQHMLSDAMVKAKDNQIKTVKVKSNRYIDPGLYCFSEIEEVKQFQTDVTNTSPSEKKEMDLGADLKENIEKSKKITWMVGMFCPVKACGSETYLTIDSFSNHWIKTHHLVLKMFQCSQCAFKAIQTSEIENHLKSHHWILADKDVKAALTKIKAVKVLNPAFKDTEGYYFEPPDTEKEGECSLSNSENKSSEQDSNKMDLGADLKENIEKSKKITWMVGMFCPIKACGSETYLTIDSFSNHWIKTHHLELKMFQCSRCAFKAIQTSEIENHLKSHHWILADKDVKAALTKIKAVKVLNPAFKDTEGYHFEPPDTEKEGECSLSNSENKSSVQDSNESESTSENEMQKIVVEWKYNMTCPILKCDSRKYNSWTMYCQHWKMVHEQRYLKTRACPKCSYQNRQTFSLSSHMKHCHCLEGVELEKAAEEIRFVDVENPSFIDPGNYTCDWFGKSRESENSSTTSSSEIGKIVVSCRTLPRINEEPKWLYGPKPSPLQIPASTPMTVWIKVSGSANVEASSQMKAIEPAQKEQISPKKFKFSPGMPCPVKNCSPVRITSYSAFVEHWNEQHSLLLKKFACTLCDFKHIKKSIIFMHVRKEHGMPSHAVTKKITVVMENNVKAEELCELEIPTDHSRSIIMVKPDDSGQFDTNGGKIKEASYVVEELKKSDENIGKFDEHKDESEKDEKGQMHADTCAGLRDEKKSLESTQLEVVNRENVLTNNTAQGVYKSSDKDIKLRMSASEKQEKKEASSQKKAREPAEKEQRYPNKLTFVPGMPCPVKNCSPAWISSYSLLEHHWNERHGLMLKKFACTVCDFKDIQKSIVFMHVRIEHCLPSHVAAANITTVMVPNSQYVDADELYFPEFPTGDRKLIIKVKPDDSETGVFGEVLPDSSAEQPTLIKKVQMEARPLVSPKDEDMIEKKKHSVKGRVESIKDEVQTVMPSGSSDIPNVADDEDHISDFKEDSLNIDMSEFICIDEIGDEDANEESPEKQSAKETELLDDQEYEIQDEVSSPIEDHQIEDFLQNFVCIDDIGDEEGNEGC</sequence>
<feature type="compositionally biased region" description="Basic and acidic residues" evidence="8">
    <location>
        <begin position="840"/>
        <end position="868"/>
    </location>
</feature>
<comment type="caution">
    <text evidence="10">The sequence shown here is derived from an EMBL/GenBank/DDBJ whole genome shotgun (WGS) entry which is preliminary data.</text>
</comment>
<feature type="compositionally biased region" description="Basic and acidic residues" evidence="8">
    <location>
        <begin position="2052"/>
        <end position="2064"/>
    </location>
</feature>
<feature type="region of interest" description="Disordered" evidence="8">
    <location>
        <begin position="1914"/>
        <end position="1943"/>
    </location>
</feature>
<dbReference type="EMBL" id="JAEAOA010000745">
    <property type="protein sequence ID" value="KAK3588200.1"/>
    <property type="molecule type" value="Genomic_DNA"/>
</dbReference>
<name>A0AAE0SA50_9BIVA</name>
<keyword evidence="4 7" id="KW-0863">Zinc-finger</keyword>
<evidence type="ECO:0000256" key="8">
    <source>
        <dbReference type="SAM" id="MobiDB-lite"/>
    </source>
</evidence>
<dbReference type="InterPro" id="IPR013087">
    <property type="entry name" value="Znf_C2H2_type"/>
</dbReference>
<feature type="compositionally biased region" description="Basic and acidic residues" evidence="8">
    <location>
        <begin position="730"/>
        <end position="742"/>
    </location>
</feature>
<dbReference type="GO" id="GO:0005634">
    <property type="term" value="C:nucleus"/>
    <property type="evidence" value="ECO:0007669"/>
    <property type="project" value="UniProtKB-SubCell"/>
</dbReference>
<reference evidence="10" key="2">
    <citation type="journal article" date="2021" name="Genome Biol. Evol.">
        <title>Developing a high-quality reference genome for a parasitic bivalve with doubly uniparental inheritance (Bivalvia: Unionida).</title>
        <authorList>
            <person name="Smith C.H."/>
        </authorList>
    </citation>
    <scope>NUCLEOTIDE SEQUENCE</scope>
    <source>
        <strain evidence="10">CHS0354</strain>
        <tissue evidence="10">Mantle</tissue>
    </source>
</reference>
<dbReference type="Proteomes" id="UP001195483">
    <property type="component" value="Unassembled WGS sequence"/>
</dbReference>
<feature type="region of interest" description="Disordered" evidence="8">
    <location>
        <begin position="2482"/>
        <end position="2507"/>
    </location>
</feature>
<feature type="region of interest" description="Disordered" evidence="8">
    <location>
        <begin position="1"/>
        <end position="28"/>
    </location>
</feature>
<keyword evidence="11" id="KW-1185">Reference proteome</keyword>
<feature type="compositionally biased region" description="Acidic residues" evidence="8">
    <location>
        <begin position="14"/>
        <end position="28"/>
    </location>
</feature>
<evidence type="ECO:0000313" key="10">
    <source>
        <dbReference type="EMBL" id="KAK3588200.1"/>
    </source>
</evidence>
<feature type="compositionally biased region" description="Polar residues" evidence="8">
    <location>
        <begin position="2066"/>
        <end position="2078"/>
    </location>
</feature>
<evidence type="ECO:0000256" key="7">
    <source>
        <dbReference type="PROSITE-ProRule" id="PRU00042"/>
    </source>
</evidence>
<comment type="subcellular location">
    <subcellularLocation>
        <location evidence="1">Nucleus</location>
    </subcellularLocation>
</comment>
<feature type="region of interest" description="Disordered" evidence="8">
    <location>
        <begin position="1652"/>
        <end position="1677"/>
    </location>
</feature>
<feature type="compositionally biased region" description="Basic and acidic residues" evidence="8">
    <location>
        <begin position="378"/>
        <end position="387"/>
    </location>
</feature>
<reference evidence="10" key="1">
    <citation type="journal article" date="2021" name="Genome Biol. Evol.">
        <title>A High-Quality Reference Genome for a Parasitic Bivalve with Doubly Uniparental Inheritance (Bivalvia: Unionida).</title>
        <authorList>
            <person name="Smith C.H."/>
        </authorList>
    </citation>
    <scope>NUCLEOTIDE SEQUENCE</scope>
    <source>
        <strain evidence="10">CHS0354</strain>
    </source>
</reference>
<dbReference type="Gene3D" id="3.30.160.60">
    <property type="entry name" value="Classic Zinc Finger"/>
    <property type="match status" value="1"/>
</dbReference>
<gene>
    <name evidence="10" type="ORF">CHS0354_012263</name>
</gene>
<feature type="compositionally biased region" description="Polar residues" evidence="8">
    <location>
        <begin position="1"/>
        <end position="12"/>
    </location>
</feature>
<feature type="compositionally biased region" description="Basic and acidic residues" evidence="8">
    <location>
        <begin position="1652"/>
        <end position="1667"/>
    </location>
</feature>
<protein>
    <recommendedName>
        <fullName evidence="9">C2H2-type domain-containing protein</fullName>
    </recommendedName>
</protein>
<feature type="compositionally biased region" description="Basic and acidic residues" evidence="8">
    <location>
        <begin position="2414"/>
        <end position="2432"/>
    </location>
</feature>
<proteinExistence type="predicted"/>